<dbReference type="AlphaFoldDB" id="A0A4R9GBH8"/>
<comment type="caution">
    <text evidence="2">The sequence shown here is derived from an EMBL/GenBank/DDBJ whole genome shotgun (WGS) entry which is preliminary data.</text>
</comment>
<accession>A0A4R9GBH8</accession>
<sequence length="115" mass="13404">MGMALEFNWQAGRPDVILQLGNNHLIALEAKLEKWEEAFHQAYRNKSFAHYSYVLFPGALEKRIRKHLEKFEKYGVGICTITPKEGVRVILSAKRNVPVQPWITEEAKRFIKSNY</sequence>
<evidence type="ECO:0000256" key="1">
    <source>
        <dbReference type="SAM" id="Coils"/>
    </source>
</evidence>
<evidence type="ECO:0000313" key="2">
    <source>
        <dbReference type="EMBL" id="TGK09001.1"/>
    </source>
</evidence>
<name>A0A4R9GBH8_9LEPT</name>
<feature type="coiled-coil region" evidence="1">
    <location>
        <begin position="18"/>
        <end position="45"/>
    </location>
</feature>
<keyword evidence="3" id="KW-1185">Reference proteome</keyword>
<dbReference type="EMBL" id="RQET01000009">
    <property type="protein sequence ID" value="TGK09001.1"/>
    <property type="molecule type" value="Genomic_DNA"/>
</dbReference>
<organism evidence="2 3">
    <name type="scientific">Leptospira fletcheri</name>
    <dbReference type="NCBI Taxonomy" id="2484981"/>
    <lineage>
        <taxon>Bacteria</taxon>
        <taxon>Pseudomonadati</taxon>
        <taxon>Spirochaetota</taxon>
        <taxon>Spirochaetia</taxon>
        <taxon>Leptospirales</taxon>
        <taxon>Leptospiraceae</taxon>
        <taxon>Leptospira</taxon>
    </lineage>
</organism>
<dbReference type="Proteomes" id="UP000298458">
    <property type="component" value="Unassembled WGS sequence"/>
</dbReference>
<reference evidence="2" key="1">
    <citation type="journal article" date="2019" name="PLoS Negl. Trop. Dis.">
        <title>Revisiting the worldwide diversity of Leptospira species in the environment.</title>
        <authorList>
            <person name="Vincent A.T."/>
            <person name="Schiettekatte O."/>
            <person name="Bourhy P."/>
            <person name="Veyrier F.J."/>
            <person name="Picardeau M."/>
        </authorList>
    </citation>
    <scope>NUCLEOTIDE SEQUENCE [LARGE SCALE GENOMIC DNA]</scope>
    <source>
        <strain evidence="2">SSW15</strain>
    </source>
</reference>
<protein>
    <submittedName>
        <fullName evidence="2">Uncharacterized protein</fullName>
    </submittedName>
</protein>
<keyword evidence="1" id="KW-0175">Coiled coil</keyword>
<proteinExistence type="predicted"/>
<gene>
    <name evidence="2" type="ORF">EHO60_13330</name>
</gene>
<dbReference type="RefSeq" id="WP_135768687.1">
    <property type="nucleotide sequence ID" value="NZ_RQET01000009.1"/>
</dbReference>
<evidence type="ECO:0000313" key="3">
    <source>
        <dbReference type="Proteomes" id="UP000298458"/>
    </source>
</evidence>
<dbReference type="OrthoDB" id="5540965at2"/>